<gene>
    <name evidence="6" type="ORF">GCM10011348_17340</name>
</gene>
<keyword evidence="7" id="KW-1185">Reference proteome</keyword>
<comment type="caution">
    <text evidence="6">The sequence shown here is derived from an EMBL/GenBank/DDBJ whole genome shotgun (WGS) entry which is preliminary data.</text>
</comment>
<keyword evidence="4 5" id="KW-0472">Membrane</keyword>
<evidence type="ECO:0000256" key="4">
    <source>
        <dbReference type="ARBA" id="ARBA00023136"/>
    </source>
</evidence>
<reference evidence="6 7" key="1">
    <citation type="journal article" date="2014" name="Int. J. Syst. Evol. Microbiol.">
        <title>Complete genome sequence of Corynebacterium casei LMG S-19264T (=DSM 44701T), isolated from a smear-ripened cheese.</title>
        <authorList>
            <consortium name="US DOE Joint Genome Institute (JGI-PGF)"/>
            <person name="Walter F."/>
            <person name="Albersmeier A."/>
            <person name="Kalinowski J."/>
            <person name="Ruckert C."/>
        </authorList>
    </citation>
    <scope>NUCLEOTIDE SEQUENCE [LARGE SCALE GENOMIC DNA]</scope>
    <source>
        <strain evidence="6 7">CGMCC 1.7286</strain>
    </source>
</reference>
<dbReference type="GO" id="GO:0016740">
    <property type="term" value="F:transferase activity"/>
    <property type="evidence" value="ECO:0007669"/>
    <property type="project" value="UniProtKB-ARBA"/>
</dbReference>
<accession>A0A917ZCE7</accession>
<dbReference type="AlphaFoldDB" id="A0A917ZCE7"/>
<dbReference type="GO" id="GO:0012505">
    <property type="term" value="C:endomembrane system"/>
    <property type="evidence" value="ECO:0007669"/>
    <property type="project" value="UniProtKB-SubCell"/>
</dbReference>
<organism evidence="6 7">
    <name type="scientific">Marinobacterium nitratireducens</name>
    <dbReference type="NCBI Taxonomy" id="518897"/>
    <lineage>
        <taxon>Bacteria</taxon>
        <taxon>Pseudomonadati</taxon>
        <taxon>Pseudomonadota</taxon>
        <taxon>Gammaproteobacteria</taxon>
        <taxon>Oceanospirillales</taxon>
        <taxon>Oceanospirillaceae</taxon>
        <taxon>Marinobacterium</taxon>
    </lineage>
</organism>
<evidence type="ECO:0000256" key="2">
    <source>
        <dbReference type="ARBA" id="ARBA00022692"/>
    </source>
</evidence>
<evidence type="ECO:0000313" key="6">
    <source>
        <dbReference type="EMBL" id="GGO80511.1"/>
    </source>
</evidence>
<keyword evidence="3 5" id="KW-1133">Transmembrane helix</keyword>
<dbReference type="PANTHER" id="PTHR12714">
    <property type="entry name" value="PROTEIN-S ISOPRENYLCYSTEINE O-METHYLTRANSFERASE"/>
    <property type="match status" value="1"/>
</dbReference>
<proteinExistence type="predicted"/>
<dbReference type="Proteomes" id="UP000599578">
    <property type="component" value="Unassembled WGS sequence"/>
</dbReference>
<feature type="transmembrane region" description="Helical" evidence="5">
    <location>
        <begin position="37"/>
        <end position="57"/>
    </location>
</feature>
<dbReference type="Pfam" id="PF04191">
    <property type="entry name" value="PEMT"/>
    <property type="match status" value="1"/>
</dbReference>
<sequence>MKLKIPPLALVVLVGLAMVLASRLVPGIDIGAMPGALLALLLAGAGCYFCVFGVLEFRRHQTTVDPRYPDKSSALVSSGVYALSRNPMYVGFALWLCALVAFLQSPWLLIGVLFFVWYIDRFQIRPEEAALSQHFGEQFSEYRARVRRWI</sequence>
<dbReference type="EMBL" id="BMLT01000004">
    <property type="protein sequence ID" value="GGO80511.1"/>
    <property type="molecule type" value="Genomic_DNA"/>
</dbReference>
<evidence type="ECO:0000256" key="1">
    <source>
        <dbReference type="ARBA" id="ARBA00004127"/>
    </source>
</evidence>
<evidence type="ECO:0000256" key="5">
    <source>
        <dbReference type="SAM" id="Phobius"/>
    </source>
</evidence>
<comment type="subcellular location">
    <subcellularLocation>
        <location evidence="1">Endomembrane system</location>
        <topology evidence="1">Multi-pass membrane protein</topology>
    </subcellularLocation>
</comment>
<dbReference type="InterPro" id="IPR007318">
    <property type="entry name" value="Phopholipid_MeTrfase"/>
</dbReference>
<name>A0A917ZCE7_9GAMM</name>
<dbReference type="RefSeq" id="WP_188860192.1">
    <property type="nucleotide sequence ID" value="NZ_BMLT01000004.1"/>
</dbReference>
<evidence type="ECO:0000256" key="3">
    <source>
        <dbReference type="ARBA" id="ARBA00022989"/>
    </source>
</evidence>
<dbReference type="PANTHER" id="PTHR12714:SF24">
    <property type="entry name" value="SLR1182 PROTEIN"/>
    <property type="match status" value="1"/>
</dbReference>
<evidence type="ECO:0000313" key="7">
    <source>
        <dbReference type="Proteomes" id="UP000599578"/>
    </source>
</evidence>
<dbReference type="Gene3D" id="1.20.120.1630">
    <property type="match status" value="1"/>
</dbReference>
<feature type="transmembrane region" description="Helical" evidence="5">
    <location>
        <begin position="92"/>
        <end position="119"/>
    </location>
</feature>
<keyword evidence="2 5" id="KW-0812">Transmembrane</keyword>
<protein>
    <submittedName>
        <fullName evidence="6">Membrane protein</fullName>
    </submittedName>
</protein>